<dbReference type="Gene3D" id="3.30.160.60">
    <property type="entry name" value="Classic Zinc Finger"/>
    <property type="match status" value="3"/>
</dbReference>
<dbReference type="PANTHER" id="PTHR16515">
    <property type="entry name" value="PR DOMAIN ZINC FINGER PROTEIN"/>
    <property type="match status" value="1"/>
</dbReference>
<evidence type="ECO:0000256" key="3">
    <source>
        <dbReference type="ARBA" id="ARBA00022737"/>
    </source>
</evidence>
<dbReference type="SUPFAM" id="SSF57667">
    <property type="entry name" value="beta-beta-alpha zinc fingers"/>
    <property type="match status" value="2"/>
</dbReference>
<dbReference type="PANTHER" id="PTHR16515:SF66">
    <property type="entry name" value="C2H2-TYPE DOMAIN-CONTAINING PROTEIN"/>
    <property type="match status" value="1"/>
</dbReference>
<dbReference type="InterPro" id="IPR036236">
    <property type="entry name" value="Znf_C2H2_sf"/>
</dbReference>
<dbReference type="GO" id="GO:0008270">
    <property type="term" value="F:zinc ion binding"/>
    <property type="evidence" value="ECO:0007669"/>
    <property type="project" value="UniProtKB-KW"/>
</dbReference>
<evidence type="ECO:0000256" key="5">
    <source>
        <dbReference type="ARBA" id="ARBA00022833"/>
    </source>
</evidence>
<accession>B7QAQ8</accession>
<dbReference type="HOGENOM" id="CLU_1671254_0_0_1"/>
<dbReference type="EMBL" id="ABJB010708947">
    <property type="status" value="NOT_ANNOTATED_CDS"/>
    <property type="molecule type" value="Genomic_DNA"/>
</dbReference>
<keyword evidence="5" id="KW-0862">Zinc</keyword>
<dbReference type="Proteomes" id="UP000001555">
    <property type="component" value="Unassembled WGS sequence"/>
</dbReference>
<dbReference type="EnsemblMetazoa" id="ISCW022455-RA">
    <property type="protein sequence ID" value="ISCW022455-PA"/>
    <property type="gene ID" value="ISCW022455"/>
</dbReference>
<reference evidence="9 11" key="1">
    <citation type="submission" date="2008-03" db="EMBL/GenBank/DDBJ databases">
        <title>Annotation of Ixodes scapularis.</title>
        <authorList>
            <consortium name="Ixodes scapularis Genome Project Consortium"/>
            <person name="Caler E."/>
            <person name="Hannick L.I."/>
            <person name="Bidwell S."/>
            <person name="Joardar V."/>
            <person name="Thiagarajan M."/>
            <person name="Amedeo P."/>
            <person name="Galinsky K.J."/>
            <person name="Schobel S."/>
            <person name="Inman J."/>
            <person name="Hostetler J."/>
            <person name="Miller J."/>
            <person name="Hammond M."/>
            <person name="Megy K."/>
            <person name="Lawson D."/>
            <person name="Kodira C."/>
            <person name="Sutton G."/>
            <person name="Meyer J."/>
            <person name="Hill C.A."/>
            <person name="Birren B."/>
            <person name="Nene V."/>
            <person name="Collins F."/>
            <person name="Alarcon-Chaidez F."/>
            <person name="Wikel S."/>
            <person name="Strausberg R."/>
        </authorList>
    </citation>
    <scope>NUCLEOTIDE SEQUENCE [LARGE SCALE GENOMIC DNA]</scope>
    <source>
        <strain evidence="11">Wikel</strain>
        <strain evidence="9">Wikel colony</strain>
    </source>
</reference>
<evidence type="ECO:0000313" key="11">
    <source>
        <dbReference type="Proteomes" id="UP000001555"/>
    </source>
</evidence>
<sequence length="169" mass="19640">GAGRFACKESILKTFVLRRQKSRFSEPAQKRCGSCSFWLALLHNHRRTHPTYRPFICQECGRMFACRETLVEHGQYQCYFSPNPHKVAAVVAQRESMPEGMAALCERTCGGIERFVCELCGKVLFRRGPLRDHLRCRAGERPFECDRCVRQFLLECSLKRHEKTHACQR</sequence>
<evidence type="ECO:0000256" key="1">
    <source>
        <dbReference type="ARBA" id="ARBA00004123"/>
    </source>
</evidence>
<dbReference type="FunFam" id="3.30.160.60:FF:000446">
    <property type="entry name" value="Zinc finger protein"/>
    <property type="match status" value="2"/>
</dbReference>
<gene>
    <name evidence="9" type="ORF">IscW_ISCW022455</name>
</gene>
<proteinExistence type="predicted"/>
<dbReference type="SMART" id="SM00355">
    <property type="entry name" value="ZnF_C2H2"/>
    <property type="match status" value="3"/>
</dbReference>
<dbReference type="PaxDb" id="6945-B7QAQ8"/>
<dbReference type="EMBL" id="ABJB010783129">
    <property type="status" value="NOT_ANNOTATED_CDS"/>
    <property type="molecule type" value="Genomic_DNA"/>
</dbReference>
<evidence type="ECO:0000256" key="2">
    <source>
        <dbReference type="ARBA" id="ARBA00022723"/>
    </source>
</evidence>
<dbReference type="EMBL" id="DS896468">
    <property type="protein sequence ID" value="EEC15930.1"/>
    <property type="molecule type" value="Genomic_DNA"/>
</dbReference>
<keyword evidence="3" id="KW-0677">Repeat</keyword>
<evidence type="ECO:0000259" key="8">
    <source>
        <dbReference type="PROSITE" id="PS50157"/>
    </source>
</evidence>
<reference evidence="10" key="2">
    <citation type="submission" date="2020-05" db="UniProtKB">
        <authorList>
            <consortium name="EnsemblMetazoa"/>
        </authorList>
    </citation>
    <scope>IDENTIFICATION</scope>
    <source>
        <strain evidence="10">wikel</strain>
    </source>
</reference>
<dbReference type="PROSITE" id="PS50157">
    <property type="entry name" value="ZINC_FINGER_C2H2_2"/>
    <property type="match status" value="3"/>
</dbReference>
<feature type="non-terminal residue" evidence="9">
    <location>
        <position position="1"/>
    </location>
</feature>
<dbReference type="AlphaFoldDB" id="B7QAQ8"/>
<feature type="domain" description="C2H2-type" evidence="8">
    <location>
        <begin position="143"/>
        <end position="169"/>
    </location>
</feature>
<dbReference type="InterPro" id="IPR013087">
    <property type="entry name" value="Znf_C2H2_type"/>
</dbReference>
<evidence type="ECO:0000256" key="4">
    <source>
        <dbReference type="ARBA" id="ARBA00022771"/>
    </source>
</evidence>
<evidence type="ECO:0000256" key="7">
    <source>
        <dbReference type="PROSITE-ProRule" id="PRU00042"/>
    </source>
</evidence>
<name>B7QAQ8_IXOSC</name>
<keyword evidence="2" id="KW-0479">Metal-binding</keyword>
<protein>
    <submittedName>
        <fullName evidence="9 10">Zinc finger protein, putative</fullName>
    </submittedName>
</protein>
<evidence type="ECO:0000313" key="10">
    <source>
        <dbReference type="EnsemblMetazoa" id="ISCW022455-PA"/>
    </source>
</evidence>
<evidence type="ECO:0000256" key="6">
    <source>
        <dbReference type="ARBA" id="ARBA00023242"/>
    </source>
</evidence>
<dbReference type="VEuPathDB" id="VectorBase:ISCW022455"/>
<comment type="subcellular location">
    <subcellularLocation>
        <location evidence="1">Nucleus</location>
    </subcellularLocation>
</comment>
<dbReference type="GO" id="GO:0005634">
    <property type="term" value="C:nucleus"/>
    <property type="evidence" value="ECO:0007669"/>
    <property type="project" value="UniProtKB-SubCell"/>
</dbReference>
<keyword evidence="11" id="KW-1185">Reference proteome</keyword>
<keyword evidence="4 7" id="KW-0863">Zinc-finger</keyword>
<keyword evidence="6" id="KW-0539">Nucleus</keyword>
<dbReference type="EMBL" id="ABJB010681289">
    <property type="status" value="NOT_ANNOTATED_CDS"/>
    <property type="molecule type" value="Genomic_DNA"/>
</dbReference>
<dbReference type="PROSITE" id="PS00028">
    <property type="entry name" value="ZINC_FINGER_C2H2_1"/>
    <property type="match status" value="1"/>
</dbReference>
<organism>
    <name type="scientific">Ixodes scapularis</name>
    <name type="common">Black-legged tick</name>
    <name type="synonym">Deer tick</name>
    <dbReference type="NCBI Taxonomy" id="6945"/>
    <lineage>
        <taxon>Eukaryota</taxon>
        <taxon>Metazoa</taxon>
        <taxon>Ecdysozoa</taxon>
        <taxon>Arthropoda</taxon>
        <taxon>Chelicerata</taxon>
        <taxon>Arachnida</taxon>
        <taxon>Acari</taxon>
        <taxon>Parasitiformes</taxon>
        <taxon>Ixodida</taxon>
        <taxon>Ixodoidea</taxon>
        <taxon>Ixodidae</taxon>
        <taxon>Ixodinae</taxon>
        <taxon>Ixodes</taxon>
    </lineage>
</organism>
<feature type="domain" description="C2H2-type" evidence="8">
    <location>
        <begin position="55"/>
        <end position="84"/>
    </location>
</feature>
<evidence type="ECO:0000313" key="9">
    <source>
        <dbReference type="EMBL" id="EEC15930.1"/>
    </source>
</evidence>
<feature type="domain" description="C2H2-type" evidence="8">
    <location>
        <begin position="115"/>
        <end position="142"/>
    </location>
</feature>
<feature type="non-terminal residue" evidence="9">
    <location>
        <position position="169"/>
    </location>
</feature>
<dbReference type="InterPro" id="IPR050331">
    <property type="entry name" value="Zinc_finger"/>
</dbReference>